<dbReference type="RefSeq" id="WP_113872978.1">
    <property type="nucleotide sequence ID" value="NZ_QNRF01000001.1"/>
</dbReference>
<dbReference type="Gene3D" id="1.10.150.690">
    <property type="entry name" value="DUF2063"/>
    <property type="match status" value="1"/>
</dbReference>
<proteinExistence type="predicted"/>
<evidence type="ECO:0000259" key="1">
    <source>
        <dbReference type="Pfam" id="PF09836"/>
    </source>
</evidence>
<comment type="caution">
    <text evidence="2">The sequence shown here is derived from an EMBL/GenBank/DDBJ whole genome shotgun (WGS) entry which is preliminary data.</text>
</comment>
<evidence type="ECO:0000313" key="2">
    <source>
        <dbReference type="EMBL" id="RBO86097.1"/>
    </source>
</evidence>
<dbReference type="EMBL" id="QNRF01000001">
    <property type="protein sequence ID" value="RBO86097.1"/>
    <property type="molecule type" value="Genomic_DNA"/>
</dbReference>
<protein>
    <submittedName>
        <fullName evidence="2">Putative DNA-binding protein</fullName>
    </submittedName>
</protein>
<dbReference type="InterPro" id="IPR044922">
    <property type="entry name" value="DUF2063_N_sf"/>
</dbReference>
<dbReference type="InterPro" id="IPR018640">
    <property type="entry name" value="DUF2063"/>
</dbReference>
<accession>A0A366D7S3</accession>
<dbReference type="Pfam" id="PF09836">
    <property type="entry name" value="DUF2063"/>
    <property type="match status" value="1"/>
</dbReference>
<dbReference type="AlphaFoldDB" id="A0A366D7S3"/>
<dbReference type="Proteomes" id="UP000252086">
    <property type="component" value="Unassembled WGS sequence"/>
</dbReference>
<keyword evidence="3" id="KW-1185">Reference proteome</keyword>
<feature type="domain" description="Putative DNA-binding" evidence="1">
    <location>
        <begin position="3"/>
        <end position="92"/>
    </location>
</feature>
<dbReference type="OrthoDB" id="4146344at2"/>
<name>A0A366D7S3_9GAMM</name>
<organism evidence="2 3">
    <name type="scientific">Marinomonas aquiplantarum</name>
    <dbReference type="NCBI Taxonomy" id="491951"/>
    <lineage>
        <taxon>Bacteria</taxon>
        <taxon>Pseudomonadati</taxon>
        <taxon>Pseudomonadota</taxon>
        <taxon>Gammaproteobacteria</taxon>
        <taxon>Oceanospirillales</taxon>
        <taxon>Oceanospirillaceae</taxon>
        <taxon>Marinomonas</taxon>
    </lineage>
</organism>
<gene>
    <name evidence="2" type="ORF">DFP76_101373</name>
</gene>
<keyword evidence="2" id="KW-0238">DNA-binding</keyword>
<reference evidence="2 3" key="1">
    <citation type="submission" date="2018-06" db="EMBL/GenBank/DDBJ databases">
        <title>Genomic Encyclopedia of Type Strains, Phase III (KMG-III): the genomes of soil and plant-associated and newly described type strains.</title>
        <authorList>
            <person name="Whitman W."/>
        </authorList>
    </citation>
    <scope>NUCLEOTIDE SEQUENCE [LARGE SCALE GENOMIC DNA]</scope>
    <source>
        <strain evidence="2 3">CECT 7732</strain>
    </source>
</reference>
<sequence>MHNDFIQALLSQDQSHLHPKLEGDTVENAVRFQVYQNNLVVSLQDALADIFPITQKLVGETFFRAMAREFLLQHPPTSPIISEYGANFSDFIRHFEPAQSVGFLPDVASLEYQLLQLTHAAEVETLDHQSISTTFEKTQDPSQLVLELTPNCQLLHAPFAVGSLILANQRDVSSNHININESEYILLHKSFLYARLSVISFDQACFIKALQEGVTLANAVPESEGFDLGGSLAKLIEWKLIRNIALQPD</sequence>
<dbReference type="GO" id="GO:0003677">
    <property type="term" value="F:DNA binding"/>
    <property type="evidence" value="ECO:0007669"/>
    <property type="project" value="UniProtKB-KW"/>
</dbReference>
<evidence type="ECO:0000313" key="3">
    <source>
        <dbReference type="Proteomes" id="UP000252086"/>
    </source>
</evidence>